<sequence>MLKLTYTENGFYLECLAQSLEEWVTLRVVLALRVGTSISIEPSTASFLLPATLPEVEQLATLVQREGSEIIGVCACDADYIEVCLNGTWIEGDGENGEGVFVAALSDRAEFFLFKLWQDAQSCTSSLR</sequence>
<dbReference type="Proteomes" id="UP001442494">
    <property type="component" value="Unassembled WGS sequence"/>
</dbReference>
<keyword evidence="2" id="KW-1185">Reference proteome</keyword>
<accession>A0ABV0JKN4</accession>
<comment type="caution">
    <text evidence="1">The sequence shown here is derived from an EMBL/GenBank/DDBJ whole genome shotgun (WGS) entry which is preliminary data.</text>
</comment>
<proteinExistence type="predicted"/>
<dbReference type="NCBIfam" id="NF045647">
    <property type="entry name" value="alr0857_fam"/>
    <property type="match status" value="1"/>
</dbReference>
<dbReference type="InterPro" id="IPR054664">
    <property type="entry name" value="Alr0857-like"/>
</dbReference>
<name>A0ABV0JKN4_9CYAN</name>
<organism evidence="1 2">
    <name type="scientific">Funiculus sociatus GB2-A5</name>
    <dbReference type="NCBI Taxonomy" id="2933946"/>
    <lineage>
        <taxon>Bacteria</taxon>
        <taxon>Bacillati</taxon>
        <taxon>Cyanobacteriota</taxon>
        <taxon>Cyanophyceae</taxon>
        <taxon>Coleofasciculales</taxon>
        <taxon>Coleofasciculaceae</taxon>
        <taxon>Funiculus</taxon>
    </lineage>
</organism>
<evidence type="ECO:0000313" key="2">
    <source>
        <dbReference type="Proteomes" id="UP001442494"/>
    </source>
</evidence>
<reference evidence="1 2" key="1">
    <citation type="submission" date="2022-04" db="EMBL/GenBank/DDBJ databases">
        <title>Positive selection, recombination, and allopatry shape intraspecific diversity of widespread and dominant cyanobacteria.</title>
        <authorList>
            <person name="Wei J."/>
            <person name="Shu W."/>
            <person name="Hu C."/>
        </authorList>
    </citation>
    <scope>NUCLEOTIDE SEQUENCE [LARGE SCALE GENOMIC DNA]</scope>
    <source>
        <strain evidence="1 2">GB2-A5</strain>
    </source>
</reference>
<dbReference type="RefSeq" id="WP_190418287.1">
    <property type="nucleotide sequence ID" value="NZ_JAMPKK010000009.1"/>
</dbReference>
<protein>
    <submittedName>
        <fullName evidence="1">Uncharacterized protein</fullName>
    </submittedName>
</protein>
<dbReference type="EMBL" id="JAMPKK010000009">
    <property type="protein sequence ID" value="MEP0864003.1"/>
    <property type="molecule type" value="Genomic_DNA"/>
</dbReference>
<evidence type="ECO:0000313" key="1">
    <source>
        <dbReference type="EMBL" id="MEP0864003.1"/>
    </source>
</evidence>
<gene>
    <name evidence="1" type="ORF">NDI37_05945</name>
</gene>